<feature type="transmembrane region" description="Helical" evidence="9">
    <location>
        <begin position="179"/>
        <end position="197"/>
    </location>
</feature>
<dbReference type="GO" id="GO:0022857">
    <property type="term" value="F:transmembrane transporter activity"/>
    <property type="evidence" value="ECO:0007669"/>
    <property type="project" value="InterPro"/>
</dbReference>
<feature type="transmembrane region" description="Helical" evidence="9">
    <location>
        <begin position="279"/>
        <end position="300"/>
    </location>
</feature>
<evidence type="ECO:0000256" key="9">
    <source>
        <dbReference type="SAM" id="Phobius"/>
    </source>
</evidence>
<dbReference type="InterPro" id="IPR050549">
    <property type="entry name" value="MFS_Trehalose_Transporter"/>
</dbReference>
<evidence type="ECO:0000256" key="2">
    <source>
        <dbReference type="ARBA" id="ARBA00022448"/>
    </source>
</evidence>
<dbReference type="PROSITE" id="PS50850">
    <property type="entry name" value="MFS"/>
    <property type="match status" value="1"/>
</dbReference>
<dbReference type="Pfam" id="PF00083">
    <property type="entry name" value="Sugar_tr"/>
    <property type="match status" value="1"/>
</dbReference>
<dbReference type="InterPro" id="IPR020846">
    <property type="entry name" value="MFS_dom"/>
</dbReference>
<protein>
    <submittedName>
        <fullName evidence="11">Facilitated trehalose transporter Tret1</fullName>
    </submittedName>
</protein>
<feature type="transmembrane region" description="Helical" evidence="9">
    <location>
        <begin position="20"/>
        <end position="43"/>
    </location>
</feature>
<feature type="transmembrane region" description="Helical" evidence="9">
    <location>
        <begin position="380"/>
        <end position="403"/>
    </location>
</feature>
<dbReference type="PANTHER" id="PTHR48021:SF46">
    <property type="entry name" value="MAJOR FACILITATOR SUPERFAMILY (MFS) PROFILE DOMAIN-CONTAINING PROTEIN"/>
    <property type="match status" value="1"/>
</dbReference>
<dbReference type="Proteomes" id="UP001219518">
    <property type="component" value="Unassembled WGS sequence"/>
</dbReference>
<dbReference type="InterPro" id="IPR036259">
    <property type="entry name" value="MFS_trans_sf"/>
</dbReference>
<feature type="region of interest" description="Disordered" evidence="8">
    <location>
        <begin position="487"/>
        <end position="518"/>
    </location>
</feature>
<dbReference type="PROSITE" id="PS00217">
    <property type="entry name" value="SUGAR_TRANSPORT_2"/>
    <property type="match status" value="1"/>
</dbReference>
<comment type="caution">
    <text evidence="11">The sequence shown here is derived from an EMBL/GenBank/DDBJ whole genome shotgun (WGS) entry which is preliminary data.</text>
</comment>
<dbReference type="FunFam" id="1.20.1250.20:FF:000218">
    <property type="entry name" value="facilitated trehalose transporter Tret1"/>
    <property type="match status" value="1"/>
</dbReference>
<feature type="transmembrane region" description="Helical" evidence="9">
    <location>
        <begin position="117"/>
        <end position="139"/>
    </location>
</feature>
<reference evidence="11" key="1">
    <citation type="submission" date="2021-07" db="EMBL/GenBank/DDBJ databases">
        <authorList>
            <person name="Catto M.A."/>
            <person name="Jacobson A."/>
            <person name="Kennedy G."/>
            <person name="Labadie P."/>
            <person name="Hunt B.G."/>
            <person name="Srinivasan R."/>
        </authorList>
    </citation>
    <scope>NUCLEOTIDE SEQUENCE</scope>
    <source>
        <strain evidence="11">PL_HMW_Pooled</strain>
        <tissue evidence="11">Head</tissue>
    </source>
</reference>
<keyword evidence="6 9" id="KW-1133">Transmembrane helix</keyword>
<evidence type="ECO:0000256" key="7">
    <source>
        <dbReference type="ARBA" id="ARBA00023136"/>
    </source>
</evidence>
<dbReference type="PROSITE" id="PS00216">
    <property type="entry name" value="SUGAR_TRANSPORT_1"/>
    <property type="match status" value="1"/>
</dbReference>
<evidence type="ECO:0000256" key="8">
    <source>
        <dbReference type="SAM" id="MobiDB-lite"/>
    </source>
</evidence>
<proteinExistence type="predicted"/>
<keyword evidence="12" id="KW-1185">Reference proteome</keyword>
<dbReference type="SUPFAM" id="SSF103473">
    <property type="entry name" value="MFS general substrate transporter"/>
    <property type="match status" value="1"/>
</dbReference>
<dbReference type="Gene3D" id="1.20.1250.20">
    <property type="entry name" value="MFS general substrate transporter like domains"/>
    <property type="match status" value="1"/>
</dbReference>
<keyword evidence="7 9" id="KW-0472">Membrane</keyword>
<feature type="domain" description="Major facilitator superfamily (MFS) profile" evidence="10">
    <location>
        <begin position="17"/>
        <end position="471"/>
    </location>
</feature>
<dbReference type="EMBL" id="JAHWGI010001240">
    <property type="protein sequence ID" value="KAK3925682.1"/>
    <property type="molecule type" value="Genomic_DNA"/>
</dbReference>
<name>A0AAE1HQP6_9NEOP</name>
<accession>A0AAE1HQP6</accession>
<feature type="transmembrane region" description="Helical" evidence="9">
    <location>
        <begin position="151"/>
        <end position="173"/>
    </location>
</feature>
<keyword evidence="5 9" id="KW-0812">Transmembrane</keyword>
<feature type="transmembrane region" description="Helical" evidence="9">
    <location>
        <begin position="63"/>
        <end position="85"/>
    </location>
</feature>
<gene>
    <name evidence="11" type="ORF">KUF71_013931</name>
</gene>
<evidence type="ECO:0000256" key="5">
    <source>
        <dbReference type="ARBA" id="ARBA00022692"/>
    </source>
</evidence>
<sequence length="518" mass="54717">MAATTAPAPASLRSAASQSLAALAVFLINMTTGLSVGWSSPGWSKLTEPDAAGPGFVLDLDEASWVVAIYDVGIPVGSVLAGVLLGSCGRRGTLMLAPLLVLASSALTAAARSSAALLAARVLVGVSFGLDLSCSSLYLGEIASRDMRGKLCTFTTSCVFVGVLVEYCVGPYVSFFAQALLPVPFALLSLLLLVFWAPESPYFLATRGRAEDMRRALARMRGLPAGRDPRAPQDPRVAAARAAVDREAEDILRAMEAERWRGRALWRTLLSSAGSRRGCLIVLFLCGTGPMVGTGSVVSYAQYLFRTTGTSLSAEMSAIVMCSVQVVAGLASSQVIDRAGRRPLLLVTALCNTCAMAAAGAFFFLRDALGDADAAARVTWLPLVSLMAFMVSTNLGTTTVPWVMIGELLPQQAKTFVPSLSVLGFSVVAFGTNKLFPVLGERVGLFLPFWIFGIWSVIVFVFTLFVVPETRGKSLLEVQALLEGGGGEPAKPLDTAPAVLDSEEWDDADGAGQARERW</sequence>
<dbReference type="PANTHER" id="PTHR48021">
    <property type="match status" value="1"/>
</dbReference>
<evidence type="ECO:0000259" key="10">
    <source>
        <dbReference type="PROSITE" id="PS50850"/>
    </source>
</evidence>
<comment type="subcellular location">
    <subcellularLocation>
        <location evidence="1">Cell membrane</location>
        <topology evidence="1">Multi-pass membrane protein</topology>
    </subcellularLocation>
</comment>
<feature type="transmembrane region" description="Helical" evidence="9">
    <location>
        <begin position="312"/>
        <end position="332"/>
    </location>
</feature>
<keyword evidence="4" id="KW-0762">Sugar transport</keyword>
<evidence type="ECO:0000313" key="12">
    <source>
        <dbReference type="Proteomes" id="UP001219518"/>
    </source>
</evidence>
<dbReference type="InterPro" id="IPR005829">
    <property type="entry name" value="Sugar_transporter_CS"/>
</dbReference>
<dbReference type="AlphaFoldDB" id="A0AAE1HQP6"/>
<evidence type="ECO:0000256" key="1">
    <source>
        <dbReference type="ARBA" id="ARBA00004651"/>
    </source>
</evidence>
<feature type="transmembrane region" description="Helical" evidence="9">
    <location>
        <begin position="445"/>
        <end position="467"/>
    </location>
</feature>
<feature type="transmembrane region" description="Helical" evidence="9">
    <location>
        <begin position="344"/>
        <end position="365"/>
    </location>
</feature>
<evidence type="ECO:0000256" key="4">
    <source>
        <dbReference type="ARBA" id="ARBA00022597"/>
    </source>
</evidence>
<evidence type="ECO:0000256" key="6">
    <source>
        <dbReference type="ARBA" id="ARBA00022989"/>
    </source>
</evidence>
<feature type="transmembrane region" description="Helical" evidence="9">
    <location>
        <begin position="92"/>
        <end position="111"/>
    </location>
</feature>
<feature type="transmembrane region" description="Helical" evidence="9">
    <location>
        <begin position="415"/>
        <end position="433"/>
    </location>
</feature>
<keyword evidence="3" id="KW-1003">Cell membrane</keyword>
<organism evidence="11 12">
    <name type="scientific">Frankliniella fusca</name>
    <dbReference type="NCBI Taxonomy" id="407009"/>
    <lineage>
        <taxon>Eukaryota</taxon>
        <taxon>Metazoa</taxon>
        <taxon>Ecdysozoa</taxon>
        <taxon>Arthropoda</taxon>
        <taxon>Hexapoda</taxon>
        <taxon>Insecta</taxon>
        <taxon>Pterygota</taxon>
        <taxon>Neoptera</taxon>
        <taxon>Paraneoptera</taxon>
        <taxon>Thysanoptera</taxon>
        <taxon>Terebrantia</taxon>
        <taxon>Thripoidea</taxon>
        <taxon>Thripidae</taxon>
        <taxon>Frankliniella</taxon>
    </lineage>
</organism>
<reference evidence="11" key="2">
    <citation type="journal article" date="2023" name="BMC Genomics">
        <title>Pest status, molecular evolution, and epigenetic factors derived from the genome assembly of Frankliniella fusca, a thysanopteran phytovirus vector.</title>
        <authorList>
            <person name="Catto M.A."/>
            <person name="Labadie P.E."/>
            <person name="Jacobson A.L."/>
            <person name="Kennedy G.G."/>
            <person name="Srinivasan R."/>
            <person name="Hunt B.G."/>
        </authorList>
    </citation>
    <scope>NUCLEOTIDE SEQUENCE</scope>
    <source>
        <strain evidence="11">PL_HMW_Pooled</strain>
    </source>
</reference>
<dbReference type="GO" id="GO:0005886">
    <property type="term" value="C:plasma membrane"/>
    <property type="evidence" value="ECO:0007669"/>
    <property type="project" value="UniProtKB-SubCell"/>
</dbReference>
<dbReference type="InterPro" id="IPR005828">
    <property type="entry name" value="MFS_sugar_transport-like"/>
</dbReference>
<evidence type="ECO:0000313" key="11">
    <source>
        <dbReference type="EMBL" id="KAK3925682.1"/>
    </source>
</evidence>
<evidence type="ECO:0000256" key="3">
    <source>
        <dbReference type="ARBA" id="ARBA00022475"/>
    </source>
</evidence>
<keyword evidence="2" id="KW-0813">Transport</keyword>